<evidence type="ECO:0000313" key="2">
    <source>
        <dbReference type="EMBL" id="SSA35330.1"/>
    </source>
</evidence>
<name>A0A2Y8ZSK4_9MICO</name>
<dbReference type="AlphaFoldDB" id="A0A2Y8ZSK4"/>
<proteinExistence type="predicted"/>
<sequence>MAASAAALLAVAAFSVNTAASARNSTTSVHQNAPRTAAPAPRVVRLITGETVVQRQVSGRAVTTVIPAAGERGGMVRMGGPQQSLLVPTAALPYLGGALDPALFEVSKVSSAVSVHVTGPKLSAVKVPGLHVTTRTSTQITGTFDRKGSAAFGAALRRQAAADRAAHRTSSTLFGASRISVTAGPRNVVKPAFAQVTSRFTVLDRSGRPAQFAGLFLLNLDDPSRFANQALVMNGQARASLPKGRYSVFAVISDDASDSVVTLPLIRAESNLQKFTIDARRATAKVTLVTPRPTAAAYELTSLDVLQTVTFEGDGWVGESFSDNGVLEFGRHDLYVSPSAAPPTGTQTLSTSFLFGNDQSTAASPYSYTATYQATGAIAPSQRHVVSDVATLAMSYYRSAPGVVDGISHEALPTGDAPTSSFGWATPPGGHGTDYLVSPKGTLWQDDYLPSMDPTAKAQADVQDVPRTRLAGQTYPVDYLRGPLAPGLPAAQGGSGFVCYSCRSDDQLFVGIVPFTDSVPGHFGAIGLGDDSTTVAKFQVWKNGKLIDSETNGSGLTLTVPTTATTVRARLETWLGIAGFTRSTHSVTDLTFHTSAKDAVAPATWDCGDDPWGEPTICRVPSELTTSVPLPTALDSTMSVGAHPFTFSIAPIIGKAAVTATLQISLDRGRTFTDVPVTALGGNRFLAALTNSPSAVGKSVTIRVSGHTAGGDAITQTTDAAYVVKGA</sequence>
<reference evidence="3" key="1">
    <citation type="submission" date="2016-10" db="EMBL/GenBank/DDBJ databases">
        <authorList>
            <person name="Varghese N."/>
            <person name="Submissions S."/>
        </authorList>
    </citation>
    <scope>NUCLEOTIDE SEQUENCE [LARGE SCALE GENOMIC DNA]</scope>
    <source>
        <strain evidence="3">DSM 22951</strain>
    </source>
</reference>
<feature type="chain" id="PRO_5015943792" evidence="1">
    <location>
        <begin position="23"/>
        <end position="727"/>
    </location>
</feature>
<keyword evidence="3" id="KW-1185">Reference proteome</keyword>
<evidence type="ECO:0000313" key="3">
    <source>
        <dbReference type="Proteomes" id="UP000250028"/>
    </source>
</evidence>
<gene>
    <name evidence="2" type="ORF">SAMN04489750_2681</name>
</gene>
<dbReference type="Proteomes" id="UP000250028">
    <property type="component" value="Unassembled WGS sequence"/>
</dbReference>
<organism evidence="2 3">
    <name type="scientific">Branchiibius hedensis</name>
    <dbReference type="NCBI Taxonomy" id="672460"/>
    <lineage>
        <taxon>Bacteria</taxon>
        <taxon>Bacillati</taxon>
        <taxon>Actinomycetota</taxon>
        <taxon>Actinomycetes</taxon>
        <taxon>Micrococcales</taxon>
        <taxon>Dermacoccaceae</taxon>
        <taxon>Branchiibius</taxon>
    </lineage>
</organism>
<dbReference type="EMBL" id="UESZ01000001">
    <property type="protein sequence ID" value="SSA35330.1"/>
    <property type="molecule type" value="Genomic_DNA"/>
</dbReference>
<protein>
    <submittedName>
        <fullName evidence="2">Uncharacterized protein</fullName>
    </submittedName>
</protein>
<keyword evidence="1" id="KW-0732">Signal</keyword>
<evidence type="ECO:0000256" key="1">
    <source>
        <dbReference type="SAM" id="SignalP"/>
    </source>
</evidence>
<feature type="signal peptide" evidence="1">
    <location>
        <begin position="1"/>
        <end position="22"/>
    </location>
</feature>
<accession>A0A2Y8ZSK4</accession>